<dbReference type="GeneID" id="97508333"/>
<evidence type="ECO:0000313" key="2">
    <source>
        <dbReference type="EMBL" id="RHL46033.1"/>
    </source>
</evidence>
<dbReference type="EMBL" id="QROS01000008">
    <property type="protein sequence ID" value="RHL46033.1"/>
    <property type="molecule type" value="Genomic_DNA"/>
</dbReference>
<dbReference type="RefSeq" id="WP_009247029.1">
    <property type="nucleotide sequence ID" value="NZ_QROS01000008.1"/>
</dbReference>
<dbReference type="Pfam" id="PF10694">
    <property type="entry name" value="DUF2500"/>
    <property type="match status" value="1"/>
</dbReference>
<feature type="transmembrane region" description="Helical" evidence="1">
    <location>
        <begin position="6"/>
        <end position="29"/>
    </location>
</feature>
<protein>
    <submittedName>
        <fullName evidence="2">DUF2500 domain-containing protein</fullName>
    </submittedName>
</protein>
<dbReference type="AlphaFoldDB" id="A0A415LBZ0"/>
<keyword evidence="1" id="KW-0812">Transmembrane</keyword>
<dbReference type="InterPro" id="IPR019635">
    <property type="entry name" value="DUF2500"/>
</dbReference>
<evidence type="ECO:0000256" key="1">
    <source>
        <dbReference type="SAM" id="Phobius"/>
    </source>
</evidence>
<keyword evidence="1" id="KW-0472">Membrane</keyword>
<proteinExistence type="predicted"/>
<dbReference type="Proteomes" id="UP000285897">
    <property type="component" value="Unassembled WGS sequence"/>
</dbReference>
<accession>A0A415LBZ0</accession>
<gene>
    <name evidence="2" type="ORF">DW021_11330</name>
</gene>
<keyword evidence="1" id="KW-1133">Transmembrane helix</keyword>
<name>A0A415LBZ0_9FIRM</name>
<reference evidence="2 3" key="1">
    <citation type="submission" date="2018-08" db="EMBL/GenBank/DDBJ databases">
        <title>A genome reference for cultivated species of the human gut microbiota.</title>
        <authorList>
            <person name="Zou Y."/>
            <person name="Xue W."/>
            <person name="Luo G."/>
        </authorList>
    </citation>
    <scope>NUCLEOTIDE SEQUENCE [LARGE SCALE GENOMIC DNA]</scope>
    <source>
        <strain evidence="2 3">AF37-6AC</strain>
    </source>
</reference>
<sequence length="123" mass="13780">MLELINVMFPIMFIIVVGIIIFSLVRGIITWNKNNQSPRLTVSVVVAAKRENITHHQHANVGDLSSAHGFHTTTSTSYYVTFLVESGDRIELCVSGTEYGMLVEGDTGRLTFQGTRYLSFERI</sequence>
<evidence type="ECO:0000313" key="3">
    <source>
        <dbReference type="Proteomes" id="UP000285897"/>
    </source>
</evidence>
<comment type="caution">
    <text evidence="2">The sequence shown here is derived from an EMBL/GenBank/DDBJ whole genome shotgun (WGS) entry which is preliminary data.</text>
</comment>
<dbReference type="Gene3D" id="2.40.50.660">
    <property type="match status" value="1"/>
</dbReference>
<organism evidence="2 3">
    <name type="scientific">Blautia obeum</name>
    <dbReference type="NCBI Taxonomy" id="40520"/>
    <lineage>
        <taxon>Bacteria</taxon>
        <taxon>Bacillati</taxon>
        <taxon>Bacillota</taxon>
        <taxon>Clostridia</taxon>
        <taxon>Lachnospirales</taxon>
        <taxon>Lachnospiraceae</taxon>
        <taxon>Blautia</taxon>
    </lineage>
</organism>